<feature type="compositionally biased region" description="Low complexity" evidence="1">
    <location>
        <begin position="275"/>
        <end position="293"/>
    </location>
</feature>
<evidence type="ECO:0000313" key="4">
    <source>
        <dbReference type="EMBL" id="SFP36225.1"/>
    </source>
</evidence>
<dbReference type="OrthoDB" id="5192877at2"/>
<dbReference type="Pfam" id="PF20177">
    <property type="entry name" value="DUF6542"/>
    <property type="match status" value="1"/>
</dbReference>
<organism evidence="4 5">
    <name type="scientific">Amycolatopsis arida</name>
    <dbReference type="NCBI Taxonomy" id="587909"/>
    <lineage>
        <taxon>Bacteria</taxon>
        <taxon>Bacillati</taxon>
        <taxon>Actinomycetota</taxon>
        <taxon>Actinomycetes</taxon>
        <taxon>Pseudonocardiales</taxon>
        <taxon>Pseudonocardiaceae</taxon>
        <taxon>Amycolatopsis</taxon>
    </lineage>
</organism>
<dbReference type="Proteomes" id="UP000198727">
    <property type="component" value="Unassembled WGS sequence"/>
</dbReference>
<feature type="compositionally biased region" description="Basic and acidic residues" evidence="1">
    <location>
        <begin position="350"/>
        <end position="361"/>
    </location>
</feature>
<dbReference type="RefSeq" id="WP_092529140.1">
    <property type="nucleotide sequence ID" value="NZ_FOWW01000002.1"/>
</dbReference>
<name>A0A1I5PQD4_9PSEU</name>
<dbReference type="EMBL" id="FOWW01000002">
    <property type="protein sequence ID" value="SFP36225.1"/>
    <property type="molecule type" value="Genomic_DNA"/>
</dbReference>
<reference evidence="5" key="1">
    <citation type="submission" date="2016-10" db="EMBL/GenBank/DDBJ databases">
        <authorList>
            <person name="Varghese N."/>
            <person name="Submissions S."/>
        </authorList>
    </citation>
    <scope>NUCLEOTIDE SEQUENCE [LARGE SCALE GENOMIC DNA]</scope>
    <source>
        <strain evidence="5">CGMCC 4.5579</strain>
    </source>
</reference>
<keyword evidence="2" id="KW-0472">Membrane</keyword>
<dbReference type="STRING" id="587909.SAMN05421810_102363"/>
<feature type="compositionally biased region" description="Basic and acidic residues" evidence="1">
    <location>
        <begin position="1"/>
        <end position="12"/>
    </location>
</feature>
<feature type="domain" description="DUF6542" evidence="3">
    <location>
        <begin position="31"/>
        <end position="151"/>
    </location>
</feature>
<feature type="compositionally biased region" description="Basic and acidic residues" evidence="1">
    <location>
        <begin position="237"/>
        <end position="250"/>
    </location>
</feature>
<feature type="compositionally biased region" description="Gly residues" evidence="1">
    <location>
        <begin position="315"/>
        <end position="332"/>
    </location>
</feature>
<feature type="compositionally biased region" description="Basic and acidic residues" evidence="1">
    <location>
        <begin position="296"/>
        <end position="305"/>
    </location>
</feature>
<dbReference type="AlphaFoldDB" id="A0A1I5PQD4"/>
<dbReference type="InterPro" id="IPR046672">
    <property type="entry name" value="DUF6542"/>
</dbReference>
<evidence type="ECO:0000256" key="2">
    <source>
        <dbReference type="SAM" id="Phobius"/>
    </source>
</evidence>
<evidence type="ECO:0000313" key="5">
    <source>
        <dbReference type="Proteomes" id="UP000198727"/>
    </source>
</evidence>
<keyword evidence="5" id="KW-1185">Reference proteome</keyword>
<sequence length="412" mass="42953">MTAVRDHERDPEATDGPVPWDQRLIAGDRRGLPWWGAVLLAFGLAVLGAVVGQQFGNPHGLLFQVCYFLGAVAAVAAVRRRNLFGPMVQPPLVMAVTVPGMVLLGPGLPANSDTLAKVLAIGRPLINGFPAMAITTAVTVGIGVYRMFRERDPNAPVKVRDSAGKRVAKPQSKGAKGPVGRSPAGADDRDRGDVGRRDRPGGPRDAEVLGADGRRAEGRRPDGRRDEGRRGGRFRGGRGDGDGVDERDGAGRGGSRRTGPHGRVAPAERSDGRGRPAVPGRGAAEGTAGSAGARRPRADDGERRGRGAANRDAGAPGGTRGEAPGGAGGAAGGRAVRDQSGRAPRQRRSPRAEGADPRRGSEGWADPPPEGRRPRRPARADDPAAGDPGTPRRRPRGGGPVRGRPWDEEPRG</sequence>
<feature type="region of interest" description="Disordered" evidence="1">
    <location>
        <begin position="156"/>
        <end position="412"/>
    </location>
</feature>
<accession>A0A1I5PQD4</accession>
<gene>
    <name evidence="4" type="ORF">SAMN05421810_102363</name>
</gene>
<feature type="compositionally biased region" description="Basic and acidic residues" evidence="1">
    <location>
        <begin position="186"/>
        <end position="230"/>
    </location>
</feature>
<evidence type="ECO:0000259" key="3">
    <source>
        <dbReference type="Pfam" id="PF20177"/>
    </source>
</evidence>
<feature type="region of interest" description="Disordered" evidence="1">
    <location>
        <begin position="1"/>
        <end position="20"/>
    </location>
</feature>
<feature type="transmembrane region" description="Helical" evidence="2">
    <location>
        <begin position="61"/>
        <end position="78"/>
    </location>
</feature>
<protein>
    <recommendedName>
        <fullName evidence="3">DUF6542 domain-containing protein</fullName>
    </recommendedName>
</protein>
<evidence type="ECO:0000256" key="1">
    <source>
        <dbReference type="SAM" id="MobiDB-lite"/>
    </source>
</evidence>
<proteinExistence type="predicted"/>
<keyword evidence="2" id="KW-0812">Transmembrane</keyword>
<feature type="transmembrane region" description="Helical" evidence="2">
    <location>
        <begin position="128"/>
        <end position="148"/>
    </location>
</feature>
<feature type="transmembrane region" description="Helical" evidence="2">
    <location>
        <begin position="32"/>
        <end position="55"/>
    </location>
</feature>
<feature type="transmembrane region" description="Helical" evidence="2">
    <location>
        <begin position="90"/>
        <end position="108"/>
    </location>
</feature>
<keyword evidence="2" id="KW-1133">Transmembrane helix</keyword>